<feature type="compositionally biased region" description="Low complexity" evidence="1">
    <location>
        <begin position="376"/>
        <end position="386"/>
    </location>
</feature>
<dbReference type="Gene3D" id="3.30.10.20">
    <property type="match status" value="1"/>
</dbReference>
<keyword evidence="4" id="KW-1185">Reference proteome</keyword>
<dbReference type="InterPro" id="IPR046704">
    <property type="entry name" value="DUF6777"/>
</dbReference>
<feature type="domain" description="PASTA" evidence="2">
    <location>
        <begin position="272"/>
        <end position="338"/>
    </location>
</feature>
<reference evidence="3 4" key="1">
    <citation type="submission" date="2019-05" db="EMBL/GenBank/DDBJ databases">
        <title>Streptomyces marianii sp. nov., a novel marine actinomycete from southern coast of India.</title>
        <authorList>
            <person name="Iniyan A.M."/>
            <person name="Wink J."/>
            <person name="Ramprasad E."/>
            <person name="Ramana C.V."/>
            <person name="Bunk B."/>
            <person name="Sproer C."/>
            <person name="Joseph F.-J.R.S."/>
            <person name="Vincent S.G.P."/>
        </authorList>
    </citation>
    <scope>NUCLEOTIDE SEQUENCE [LARGE SCALE GENOMIC DNA]</scope>
    <source>
        <strain evidence="3 4">ICN19</strain>
    </source>
</reference>
<evidence type="ECO:0000256" key="1">
    <source>
        <dbReference type="SAM" id="MobiDB-lite"/>
    </source>
</evidence>
<dbReference type="Pfam" id="PF20568">
    <property type="entry name" value="DUF6777"/>
    <property type="match status" value="1"/>
</dbReference>
<name>A0A5R9DY28_9ACTN</name>
<dbReference type="PROSITE" id="PS51257">
    <property type="entry name" value="PROKAR_LIPOPROTEIN"/>
    <property type="match status" value="1"/>
</dbReference>
<feature type="region of interest" description="Disordered" evidence="1">
    <location>
        <begin position="241"/>
        <end position="361"/>
    </location>
</feature>
<dbReference type="OrthoDB" id="4655582at2"/>
<dbReference type="PROSITE" id="PS51178">
    <property type="entry name" value="PASTA"/>
    <property type="match status" value="1"/>
</dbReference>
<gene>
    <name evidence="3" type="ORF">FEF34_02470</name>
</gene>
<proteinExistence type="predicted"/>
<dbReference type="Pfam" id="PF03793">
    <property type="entry name" value="PASTA"/>
    <property type="match status" value="1"/>
</dbReference>
<evidence type="ECO:0000259" key="2">
    <source>
        <dbReference type="PROSITE" id="PS51178"/>
    </source>
</evidence>
<sequence length="444" mass="46646">MDMKRAQRIRRTAVAFAAILVGLAVMTTGCIGGKVAAQGAKVAVRAVARGVPTAAPFFEEALRLGTDALVGETLALGGGTRKGDQPGLYGGSRRSRSCDKNKLVRFLKDPAHRRKAVQWATAQGMGVDEIEGFVKKLTPVVLRNDTLVRNHDYKKGKAVGFDALLEAGIAVLVDAYGKPAVQCSCGNPLGTFEHDVDSADVTFQDKGKKWRAYDPEKVVKIEPVAEERPVTAYELVDIEDEDAGLERRAGTDGAQDKPLRDDPGAEKVPGTENAEARVPAVTDRPVQEATQILEDRGFRVQTNDGLSGGAAPGTVLDQDPAAEEQVPHGATVTLTVAPGPDPARTESPSPTSSPTDLTDKDATVMTALADETVRESPSSTSPGISSVAAGDRYPATCYGHGETTTAHGSTSALWVRLGLKSGGLGWVTATALQEDPAARGLGQC</sequence>
<feature type="compositionally biased region" description="Low complexity" evidence="1">
    <location>
        <begin position="345"/>
        <end position="355"/>
    </location>
</feature>
<dbReference type="InterPro" id="IPR005543">
    <property type="entry name" value="PASTA_dom"/>
</dbReference>
<evidence type="ECO:0000313" key="4">
    <source>
        <dbReference type="Proteomes" id="UP000305921"/>
    </source>
</evidence>
<dbReference type="EMBL" id="VAWE01000001">
    <property type="protein sequence ID" value="TLQ42246.1"/>
    <property type="molecule type" value="Genomic_DNA"/>
</dbReference>
<protein>
    <submittedName>
        <fullName evidence="3">PASTA domain-containing protein</fullName>
    </submittedName>
</protein>
<accession>A0A5R9DY28</accession>
<feature type="compositionally biased region" description="Basic and acidic residues" evidence="1">
    <location>
        <begin position="244"/>
        <end position="265"/>
    </location>
</feature>
<comment type="caution">
    <text evidence="3">The sequence shown here is derived from an EMBL/GenBank/DDBJ whole genome shotgun (WGS) entry which is preliminary data.</text>
</comment>
<feature type="region of interest" description="Disordered" evidence="1">
    <location>
        <begin position="370"/>
        <end position="389"/>
    </location>
</feature>
<dbReference type="Proteomes" id="UP000305921">
    <property type="component" value="Unassembled WGS sequence"/>
</dbReference>
<evidence type="ECO:0000313" key="3">
    <source>
        <dbReference type="EMBL" id="TLQ42246.1"/>
    </source>
</evidence>
<dbReference type="AlphaFoldDB" id="A0A5R9DY28"/>
<organism evidence="3 4">
    <name type="scientific">Streptomyces marianii</name>
    <dbReference type="NCBI Taxonomy" id="1817406"/>
    <lineage>
        <taxon>Bacteria</taxon>
        <taxon>Bacillati</taxon>
        <taxon>Actinomycetota</taxon>
        <taxon>Actinomycetes</taxon>
        <taxon>Kitasatosporales</taxon>
        <taxon>Streptomycetaceae</taxon>
        <taxon>Streptomyces</taxon>
    </lineage>
</organism>
<dbReference type="CDD" id="cd06577">
    <property type="entry name" value="PASTA_pknB"/>
    <property type="match status" value="1"/>
</dbReference>
<dbReference type="SMART" id="SM00740">
    <property type="entry name" value="PASTA"/>
    <property type="match status" value="1"/>
</dbReference>